<evidence type="ECO:0000256" key="1">
    <source>
        <dbReference type="SAM" id="Coils"/>
    </source>
</evidence>
<dbReference type="Proteomes" id="UP001165121">
    <property type="component" value="Unassembled WGS sequence"/>
</dbReference>
<feature type="coiled-coil region" evidence="1">
    <location>
        <begin position="245"/>
        <end position="286"/>
    </location>
</feature>
<protein>
    <submittedName>
        <fullName evidence="2">Unnamed protein product</fullName>
    </submittedName>
</protein>
<feature type="coiled-coil region" evidence="1">
    <location>
        <begin position="82"/>
        <end position="198"/>
    </location>
</feature>
<keyword evidence="1" id="KW-0175">Coiled coil</keyword>
<dbReference type="AlphaFoldDB" id="A0A9W6X683"/>
<evidence type="ECO:0000313" key="3">
    <source>
        <dbReference type="Proteomes" id="UP001165121"/>
    </source>
</evidence>
<reference evidence="2" key="1">
    <citation type="submission" date="2023-04" db="EMBL/GenBank/DDBJ databases">
        <title>Phytophthora fragariaefolia NBRC 109709.</title>
        <authorList>
            <person name="Ichikawa N."/>
            <person name="Sato H."/>
            <person name="Tonouchi N."/>
        </authorList>
    </citation>
    <scope>NUCLEOTIDE SEQUENCE</scope>
    <source>
        <strain evidence="2">NBRC 109709</strain>
    </source>
</reference>
<organism evidence="2 3">
    <name type="scientific">Phytophthora fragariaefolia</name>
    <dbReference type="NCBI Taxonomy" id="1490495"/>
    <lineage>
        <taxon>Eukaryota</taxon>
        <taxon>Sar</taxon>
        <taxon>Stramenopiles</taxon>
        <taxon>Oomycota</taxon>
        <taxon>Peronosporomycetes</taxon>
        <taxon>Peronosporales</taxon>
        <taxon>Peronosporaceae</taxon>
        <taxon>Phytophthora</taxon>
    </lineage>
</organism>
<keyword evidence="3" id="KW-1185">Reference proteome</keyword>
<feature type="coiled-coil region" evidence="1">
    <location>
        <begin position="8"/>
        <end position="42"/>
    </location>
</feature>
<sequence>MSSLQRRFHANVARLQAQEQEIERLQQQNLQQSRRIDEADEAHEKQVVELRSELAERDRMLQEQDADMDHATQTIGMLMQQVQALRGLAARAEQAQRDAEADQILRHVSRDSDDGGVDAEAVQQLRDELRTSLEAQQQSSRQVCQLEEERTWLKETAEMLSVELQDLNNAKVELERQMQSDQNARQQVEKEKVKADEEICRLKMAVGLREEILTVLQSQVKTMCTDREKLENAIVCCQRSADHRLRTLEKDRQLMEAENHRLRDELSALRQELVRLDRMLRSLENDEFNVMSDYDGLEREAAMEVDSIDTHGVKVELGVAATTVAASSSVIAVAHPAENSQEQYVDELAGVEPYQS</sequence>
<gene>
    <name evidence="2" type="ORF">Pfra01_000766600</name>
</gene>
<proteinExistence type="predicted"/>
<dbReference type="OrthoDB" id="159008at2759"/>
<comment type="caution">
    <text evidence="2">The sequence shown here is derived from an EMBL/GenBank/DDBJ whole genome shotgun (WGS) entry which is preliminary data.</text>
</comment>
<dbReference type="EMBL" id="BSXT01000683">
    <property type="protein sequence ID" value="GMF32328.1"/>
    <property type="molecule type" value="Genomic_DNA"/>
</dbReference>
<accession>A0A9W6X683</accession>
<name>A0A9W6X683_9STRA</name>
<evidence type="ECO:0000313" key="2">
    <source>
        <dbReference type="EMBL" id="GMF32328.1"/>
    </source>
</evidence>